<accession>A0A1M6UP63</accession>
<dbReference type="Pfam" id="PF00496">
    <property type="entry name" value="SBP_bac_5"/>
    <property type="match status" value="1"/>
</dbReference>
<evidence type="ECO:0000256" key="1">
    <source>
        <dbReference type="SAM" id="SignalP"/>
    </source>
</evidence>
<dbReference type="STRING" id="310782.SAMN05216499_101436"/>
<dbReference type="OrthoDB" id="7888869at2"/>
<dbReference type="GO" id="GO:0015833">
    <property type="term" value="P:peptide transport"/>
    <property type="evidence" value="ECO:0007669"/>
    <property type="project" value="TreeGrafter"/>
</dbReference>
<evidence type="ECO:0000259" key="2">
    <source>
        <dbReference type="Pfam" id="PF00496"/>
    </source>
</evidence>
<dbReference type="PANTHER" id="PTHR30290">
    <property type="entry name" value="PERIPLASMIC BINDING COMPONENT OF ABC TRANSPORTER"/>
    <property type="match status" value="1"/>
</dbReference>
<reference evidence="3 4" key="1">
    <citation type="submission" date="2016-11" db="EMBL/GenBank/DDBJ databases">
        <authorList>
            <person name="Jaros S."/>
            <person name="Januszkiewicz K."/>
            <person name="Wedrychowicz H."/>
        </authorList>
    </citation>
    <scope>NUCLEOTIDE SEQUENCE [LARGE SCALE GENOMIC DNA]</scope>
    <source>
        <strain evidence="3 4">CGMCC 4.2025</strain>
    </source>
</reference>
<organism evidence="3 4">
    <name type="scientific">Actinacidiphila paucisporea</name>
    <dbReference type="NCBI Taxonomy" id="310782"/>
    <lineage>
        <taxon>Bacteria</taxon>
        <taxon>Bacillati</taxon>
        <taxon>Actinomycetota</taxon>
        <taxon>Actinomycetes</taxon>
        <taxon>Kitasatosporales</taxon>
        <taxon>Streptomycetaceae</taxon>
        <taxon>Actinacidiphila</taxon>
    </lineage>
</organism>
<dbReference type="PIRSF" id="PIRSF002741">
    <property type="entry name" value="MppA"/>
    <property type="match status" value="1"/>
</dbReference>
<dbReference type="Proteomes" id="UP000184111">
    <property type="component" value="Unassembled WGS sequence"/>
</dbReference>
<dbReference type="Gene3D" id="3.90.76.10">
    <property type="entry name" value="Dipeptide-binding Protein, Domain 1"/>
    <property type="match status" value="1"/>
</dbReference>
<proteinExistence type="predicted"/>
<dbReference type="Gene3D" id="3.10.105.10">
    <property type="entry name" value="Dipeptide-binding Protein, Domain 3"/>
    <property type="match status" value="1"/>
</dbReference>
<dbReference type="CDD" id="cd08501">
    <property type="entry name" value="PBP2_Lpqw"/>
    <property type="match status" value="1"/>
</dbReference>
<dbReference type="InterPro" id="IPR039424">
    <property type="entry name" value="SBP_5"/>
</dbReference>
<dbReference type="InterPro" id="IPR030678">
    <property type="entry name" value="Peptide/Ni-bd"/>
</dbReference>
<sequence length="601" mass="62270">MNRSADPTAVTPAPRARAVRTALALTAALTAGATLTLTACSSGGGGTHAAGTAGTDVATVARAGVRDGGTLRWATDDVPRTLNAFQADADADTATVAGATLPAMFRLDAHGKPHADTDYLKKADVTGREPRQVVTYQLNPKARWSDGRAVGAADFAAQWNALSGRNSAFWTSRNAGYDRIASVAQGADAQHVEVTFSTPYADWRSLFSPLYPKSVTGSPDAFNDGARTALPVVAGPFAVKGVDTRAGTVTLVRNPSWWGQPAKLDQLVLTAVPRAKRTSALAAGTLDLAGIDPGALAAVKRTRGLAVRKAPDAAYAQLALNGSAGPLADERVRHAVARAIDRKAIATAVLKPLGLPAVPLGNHLVLPSQDGYADHSSALGAASLQQAQALLADAGWKQSTAKAGDQAAGPGRSAASGALTVVEPSRAVTKSGKQLSLRFVLPADSPTLNDVGGRIARMLSAIGVRTEITKVDGASYFQDHIAAGDFDLALYSWPGSAYPATDETPIYAKPVPAPDGSLTVAQNYTRVGTDQIDQLLDRAGSELNASAARDLTAQADSRIWAAAGSIPLYQRPAVVALRTTVANAGAFGFQTPRYEDMGFRK</sequence>
<name>A0A1M6UP63_9ACTN</name>
<dbReference type="PANTHER" id="PTHR30290:SF65">
    <property type="entry name" value="MONOACYL PHOSPHATIDYLINOSITOL TETRAMANNOSIDE-BINDING PROTEIN LPQW-RELATED"/>
    <property type="match status" value="1"/>
</dbReference>
<dbReference type="SUPFAM" id="SSF53850">
    <property type="entry name" value="Periplasmic binding protein-like II"/>
    <property type="match status" value="1"/>
</dbReference>
<dbReference type="RefSeq" id="WP_073492974.1">
    <property type="nucleotide sequence ID" value="NZ_FRBI01000001.1"/>
</dbReference>
<feature type="signal peptide" evidence="1">
    <location>
        <begin position="1"/>
        <end position="33"/>
    </location>
</feature>
<evidence type="ECO:0000313" key="4">
    <source>
        <dbReference type="Proteomes" id="UP000184111"/>
    </source>
</evidence>
<dbReference type="EMBL" id="FRBI01000001">
    <property type="protein sequence ID" value="SHK70966.1"/>
    <property type="molecule type" value="Genomic_DNA"/>
</dbReference>
<dbReference type="AlphaFoldDB" id="A0A1M6UP63"/>
<dbReference type="GO" id="GO:0042597">
    <property type="term" value="C:periplasmic space"/>
    <property type="evidence" value="ECO:0007669"/>
    <property type="project" value="UniProtKB-ARBA"/>
</dbReference>
<dbReference type="GO" id="GO:1904680">
    <property type="term" value="F:peptide transmembrane transporter activity"/>
    <property type="evidence" value="ECO:0007669"/>
    <property type="project" value="TreeGrafter"/>
</dbReference>
<dbReference type="Gene3D" id="3.40.190.10">
    <property type="entry name" value="Periplasmic binding protein-like II"/>
    <property type="match status" value="1"/>
</dbReference>
<protein>
    <submittedName>
        <fullName evidence="3">Peptide/nickel transport system substrate-binding protein</fullName>
    </submittedName>
</protein>
<dbReference type="InterPro" id="IPR000914">
    <property type="entry name" value="SBP_5_dom"/>
</dbReference>
<feature type="chain" id="PRO_5039619873" evidence="1">
    <location>
        <begin position="34"/>
        <end position="601"/>
    </location>
</feature>
<gene>
    <name evidence="3" type="ORF">SAMN05216499_101436</name>
</gene>
<dbReference type="GO" id="GO:0043190">
    <property type="term" value="C:ATP-binding cassette (ABC) transporter complex"/>
    <property type="evidence" value="ECO:0007669"/>
    <property type="project" value="InterPro"/>
</dbReference>
<keyword evidence="1" id="KW-0732">Signal</keyword>
<evidence type="ECO:0000313" key="3">
    <source>
        <dbReference type="EMBL" id="SHK70966.1"/>
    </source>
</evidence>
<keyword evidence="4" id="KW-1185">Reference proteome</keyword>
<feature type="domain" description="Solute-binding protein family 5" evidence="2">
    <location>
        <begin position="131"/>
        <end position="501"/>
    </location>
</feature>